<feature type="domain" description="Cyclin-like" evidence="5">
    <location>
        <begin position="154"/>
        <end position="237"/>
    </location>
</feature>
<name>A0A8J6E1L2_9EUKA</name>
<organism evidence="7 8">
    <name type="scientific">Carpediemonas membranifera</name>
    <dbReference type="NCBI Taxonomy" id="201153"/>
    <lineage>
        <taxon>Eukaryota</taxon>
        <taxon>Metamonada</taxon>
        <taxon>Carpediemonas-like organisms</taxon>
        <taxon>Carpediemonas</taxon>
    </lineage>
</organism>
<dbReference type="InterPro" id="IPR004367">
    <property type="entry name" value="Cyclin_C-dom"/>
</dbReference>
<dbReference type="InterPro" id="IPR006671">
    <property type="entry name" value="Cyclin_N"/>
</dbReference>
<dbReference type="OrthoDB" id="5590282at2759"/>
<evidence type="ECO:0000259" key="6">
    <source>
        <dbReference type="SMART" id="SM01332"/>
    </source>
</evidence>
<keyword evidence="8" id="KW-1185">Reference proteome</keyword>
<accession>A0A8J6E1L2</accession>
<dbReference type="SUPFAM" id="SSF47954">
    <property type="entry name" value="Cyclin-like"/>
    <property type="match status" value="2"/>
</dbReference>
<evidence type="ECO:0000256" key="2">
    <source>
        <dbReference type="ARBA" id="ARBA00023127"/>
    </source>
</evidence>
<dbReference type="GO" id="GO:0051301">
    <property type="term" value="P:cell division"/>
    <property type="evidence" value="ECO:0007669"/>
    <property type="project" value="UniProtKB-KW"/>
</dbReference>
<dbReference type="EMBL" id="JAHDYR010000022">
    <property type="protein sequence ID" value="KAG9393608.1"/>
    <property type="molecule type" value="Genomic_DNA"/>
</dbReference>
<dbReference type="PANTHER" id="PTHR10177">
    <property type="entry name" value="CYCLINS"/>
    <property type="match status" value="1"/>
</dbReference>
<dbReference type="Proteomes" id="UP000717585">
    <property type="component" value="Unassembled WGS sequence"/>
</dbReference>
<dbReference type="Pfam" id="PF02984">
    <property type="entry name" value="Cyclin_C"/>
    <property type="match status" value="1"/>
</dbReference>
<dbReference type="FunFam" id="1.10.472.10:FF:000001">
    <property type="entry name" value="G2/mitotic-specific cyclin"/>
    <property type="match status" value="1"/>
</dbReference>
<keyword evidence="1" id="KW-0132">Cell division</keyword>
<keyword evidence="3" id="KW-0131">Cell cycle</keyword>
<keyword evidence="2 4" id="KW-0195">Cyclin</keyword>
<evidence type="ECO:0000313" key="8">
    <source>
        <dbReference type="Proteomes" id="UP000717585"/>
    </source>
</evidence>
<dbReference type="InterPro" id="IPR013763">
    <property type="entry name" value="Cyclin-like_dom"/>
</dbReference>
<feature type="domain" description="Cyclin C-terminal" evidence="6">
    <location>
        <begin position="246"/>
        <end position="363"/>
    </location>
</feature>
<dbReference type="SMART" id="SM01332">
    <property type="entry name" value="Cyclin_C"/>
    <property type="match status" value="1"/>
</dbReference>
<dbReference type="InterPro" id="IPR039361">
    <property type="entry name" value="Cyclin"/>
</dbReference>
<gene>
    <name evidence="7" type="ORF">J8273_4907</name>
</gene>
<dbReference type="Pfam" id="PF00134">
    <property type="entry name" value="Cyclin_N"/>
    <property type="match status" value="1"/>
</dbReference>
<evidence type="ECO:0000259" key="5">
    <source>
        <dbReference type="SMART" id="SM00385"/>
    </source>
</evidence>
<dbReference type="PROSITE" id="PS00292">
    <property type="entry name" value="CYCLINS"/>
    <property type="match status" value="1"/>
</dbReference>
<dbReference type="InterPro" id="IPR036915">
    <property type="entry name" value="Cyclin-like_sf"/>
</dbReference>
<dbReference type="Gene3D" id="1.10.472.10">
    <property type="entry name" value="Cyclin-like"/>
    <property type="match status" value="2"/>
</dbReference>
<feature type="domain" description="Cyclin-like" evidence="5">
    <location>
        <begin position="250"/>
        <end position="332"/>
    </location>
</feature>
<evidence type="ECO:0000256" key="4">
    <source>
        <dbReference type="RuleBase" id="RU000383"/>
    </source>
</evidence>
<dbReference type="AlphaFoldDB" id="A0A8J6E1L2"/>
<comment type="caution">
    <text evidence="7">The sequence shown here is derived from an EMBL/GenBank/DDBJ whole genome shotgun (WGS) entry which is preliminary data.</text>
</comment>
<dbReference type="InterPro" id="IPR048258">
    <property type="entry name" value="Cyclins_cyclin-box"/>
</dbReference>
<evidence type="ECO:0000256" key="3">
    <source>
        <dbReference type="ARBA" id="ARBA00023306"/>
    </source>
</evidence>
<sequence length="363" mass="40500">MFNRNPNLHSFMPSYATRFQKDCRGLQNNTVTNLQGVGHLKPERTEHKAPAAQPYSFAKPSSMFGAAGLAAPTNQAPNPEIKKSGSTVVDALNSNDLEDIDLVDQGNPLAAPVYVKEIYAYLRQQEKSAEYRVPTDFISRQTSINAQMRAAIVDWMVDVHHRLKLANESAFLAVNILDRFLAKKQVAEAKLQLVGITSLWLASKFEESYTPSVRSFVRMAPGVDQKSMFSMERMLLKVTGFNLSNPTSITFLRRFAKVADMSTRDRYLAFYLAELANQEAGMAKYLPSEVAAGCVMLAHKIVRRPAVWTPLLTKYSGYSHDDLSAVVGDLKGIVNRVPSSGLKGIYRKYSGDRYVQVSRLISY</sequence>
<dbReference type="SMART" id="SM00385">
    <property type="entry name" value="CYCLIN"/>
    <property type="match status" value="2"/>
</dbReference>
<protein>
    <submittedName>
        <fullName evidence="7">Cyclin B</fullName>
    </submittedName>
</protein>
<reference evidence="7" key="1">
    <citation type="submission" date="2021-05" db="EMBL/GenBank/DDBJ databases">
        <title>A free-living protist that lacks canonical eukaryotic 1 DNA replication and segregation systems.</title>
        <authorList>
            <person name="Salas-Leiva D.E."/>
            <person name="Tromer E.C."/>
            <person name="Curtis B.A."/>
            <person name="Jerlstrom-Hultqvist J."/>
            <person name="Kolisko M."/>
            <person name="Yi Z."/>
            <person name="Salas-Leiva J.S."/>
            <person name="Gallot-Lavallee L."/>
            <person name="Kops G.J.P.L."/>
            <person name="Archibald J.M."/>
            <person name="Simpson A.G.B."/>
            <person name="Roger A.J."/>
        </authorList>
    </citation>
    <scope>NUCLEOTIDE SEQUENCE</scope>
    <source>
        <strain evidence="7">BICM</strain>
    </source>
</reference>
<proteinExistence type="inferred from homology"/>
<evidence type="ECO:0000256" key="1">
    <source>
        <dbReference type="ARBA" id="ARBA00022618"/>
    </source>
</evidence>
<comment type="similarity">
    <text evidence="4">Belongs to the cyclin family.</text>
</comment>
<evidence type="ECO:0000313" key="7">
    <source>
        <dbReference type="EMBL" id="KAG9393608.1"/>
    </source>
</evidence>